<organism evidence="1 2">
    <name type="scientific">Gossypium laxum</name>
    <dbReference type="NCBI Taxonomy" id="34288"/>
    <lineage>
        <taxon>Eukaryota</taxon>
        <taxon>Viridiplantae</taxon>
        <taxon>Streptophyta</taxon>
        <taxon>Embryophyta</taxon>
        <taxon>Tracheophyta</taxon>
        <taxon>Spermatophyta</taxon>
        <taxon>Magnoliopsida</taxon>
        <taxon>eudicotyledons</taxon>
        <taxon>Gunneridae</taxon>
        <taxon>Pentapetalae</taxon>
        <taxon>rosids</taxon>
        <taxon>malvids</taxon>
        <taxon>Malvales</taxon>
        <taxon>Malvaceae</taxon>
        <taxon>Malvoideae</taxon>
        <taxon>Gossypium</taxon>
    </lineage>
</organism>
<proteinExistence type="predicted"/>
<accession>A0A7J8ZB21</accession>
<dbReference type="AlphaFoldDB" id="A0A7J8ZB21"/>
<protein>
    <recommendedName>
        <fullName evidence="3">Reverse transcriptase zinc-binding domain-containing protein</fullName>
    </recommendedName>
</protein>
<keyword evidence="2" id="KW-1185">Reference proteome</keyword>
<gene>
    <name evidence="1" type="ORF">Golax_024108</name>
</gene>
<comment type="caution">
    <text evidence="1">The sequence shown here is derived from an EMBL/GenBank/DDBJ whole genome shotgun (WGS) entry which is preliminary data.</text>
</comment>
<dbReference type="EMBL" id="JABEZV010000004">
    <property type="protein sequence ID" value="MBA0709036.1"/>
    <property type="molecule type" value="Genomic_DNA"/>
</dbReference>
<evidence type="ECO:0000313" key="2">
    <source>
        <dbReference type="Proteomes" id="UP000593574"/>
    </source>
</evidence>
<dbReference type="Proteomes" id="UP000593574">
    <property type="component" value="Unassembled WGS sequence"/>
</dbReference>
<sequence length="75" mass="8964">MAHLFRDCDFSKQVLEGIGVVSSTSNIDQNWKQRLVDEVLNNSITGLRLLVISYWALWYNRNKIYHEEIWDRVHE</sequence>
<reference evidence="1 2" key="1">
    <citation type="journal article" date="2019" name="Genome Biol. Evol.">
        <title>Insights into the evolution of the New World diploid cottons (Gossypium, subgenus Houzingenia) based on genome sequencing.</title>
        <authorList>
            <person name="Grover C.E."/>
            <person name="Arick M.A. 2nd"/>
            <person name="Thrash A."/>
            <person name="Conover J.L."/>
            <person name="Sanders W.S."/>
            <person name="Peterson D.G."/>
            <person name="Frelichowski J.E."/>
            <person name="Scheffler J.A."/>
            <person name="Scheffler B.E."/>
            <person name="Wendel J.F."/>
        </authorList>
    </citation>
    <scope>NUCLEOTIDE SEQUENCE [LARGE SCALE GENOMIC DNA]</scope>
    <source>
        <strain evidence="1">4</strain>
        <tissue evidence="1">Leaf</tissue>
    </source>
</reference>
<evidence type="ECO:0000313" key="1">
    <source>
        <dbReference type="EMBL" id="MBA0709036.1"/>
    </source>
</evidence>
<evidence type="ECO:0008006" key="3">
    <source>
        <dbReference type="Google" id="ProtNLM"/>
    </source>
</evidence>
<name>A0A7J8ZB21_9ROSI</name>
<feature type="non-terminal residue" evidence="1">
    <location>
        <position position="75"/>
    </location>
</feature>